<dbReference type="Gene3D" id="1.10.1420.10">
    <property type="match status" value="2"/>
</dbReference>
<comment type="similarity">
    <text evidence="1">Belongs to the DNA mismatch repair MutS family.</text>
</comment>
<dbReference type="InterPro" id="IPR007861">
    <property type="entry name" value="DNA_mismatch_repair_MutS_clamp"/>
</dbReference>
<dbReference type="Proteomes" id="UP001383192">
    <property type="component" value="Unassembled WGS sequence"/>
</dbReference>
<protein>
    <submittedName>
        <fullName evidence="8">MutS protein msh4</fullName>
    </submittedName>
</protein>
<keyword evidence="2" id="KW-0547">Nucleotide-binding</keyword>
<name>A0AAW0CRI1_9AGAR</name>
<dbReference type="SUPFAM" id="SSF53150">
    <property type="entry name" value="DNA repair protein MutS, domain II"/>
    <property type="match status" value="1"/>
</dbReference>
<dbReference type="PANTHER" id="PTHR11361">
    <property type="entry name" value="DNA MISMATCH REPAIR PROTEIN MUTS FAMILY MEMBER"/>
    <property type="match status" value="1"/>
</dbReference>
<comment type="caution">
    <text evidence="8">The sequence shown here is derived from an EMBL/GenBank/DDBJ whole genome shotgun (WGS) entry which is preliminary data.</text>
</comment>
<dbReference type="GO" id="GO:0007131">
    <property type="term" value="P:reciprocal meiotic recombination"/>
    <property type="evidence" value="ECO:0007669"/>
    <property type="project" value="TreeGrafter"/>
</dbReference>
<dbReference type="Pfam" id="PF05192">
    <property type="entry name" value="MutS_III"/>
    <property type="match status" value="1"/>
</dbReference>
<keyword evidence="9" id="KW-1185">Reference proteome</keyword>
<evidence type="ECO:0000256" key="6">
    <source>
        <dbReference type="SAM" id="MobiDB-lite"/>
    </source>
</evidence>
<evidence type="ECO:0000256" key="3">
    <source>
        <dbReference type="ARBA" id="ARBA00022840"/>
    </source>
</evidence>
<evidence type="ECO:0000256" key="5">
    <source>
        <dbReference type="ARBA" id="ARBA00023254"/>
    </source>
</evidence>
<feature type="compositionally biased region" description="Polar residues" evidence="6">
    <location>
        <begin position="16"/>
        <end position="37"/>
    </location>
</feature>
<dbReference type="PROSITE" id="PS00486">
    <property type="entry name" value="DNA_MISMATCH_REPAIR_2"/>
    <property type="match status" value="1"/>
</dbReference>
<dbReference type="Gene3D" id="3.40.50.300">
    <property type="entry name" value="P-loop containing nucleotide triphosphate hydrolases"/>
    <property type="match status" value="1"/>
</dbReference>
<dbReference type="InterPro" id="IPR036678">
    <property type="entry name" value="MutS_con_dom_sf"/>
</dbReference>
<dbReference type="PANTHER" id="PTHR11361:SF21">
    <property type="entry name" value="MUTS PROTEIN HOMOLOG 4"/>
    <property type="match status" value="1"/>
</dbReference>
<dbReference type="GO" id="GO:0005634">
    <property type="term" value="C:nucleus"/>
    <property type="evidence" value="ECO:0007669"/>
    <property type="project" value="TreeGrafter"/>
</dbReference>
<dbReference type="SUPFAM" id="SSF48334">
    <property type="entry name" value="DNA repair protein MutS, domain III"/>
    <property type="match status" value="1"/>
</dbReference>
<evidence type="ECO:0000256" key="4">
    <source>
        <dbReference type="ARBA" id="ARBA00023125"/>
    </source>
</evidence>
<dbReference type="EMBL" id="JAYKXP010000032">
    <property type="protein sequence ID" value="KAK7041811.1"/>
    <property type="molecule type" value="Genomic_DNA"/>
</dbReference>
<feature type="domain" description="DNA mismatch repair proteins mutS family" evidence="7">
    <location>
        <begin position="678"/>
        <end position="694"/>
    </location>
</feature>
<dbReference type="Pfam" id="PF05190">
    <property type="entry name" value="MutS_IV"/>
    <property type="match status" value="1"/>
</dbReference>
<evidence type="ECO:0000313" key="8">
    <source>
        <dbReference type="EMBL" id="KAK7041811.1"/>
    </source>
</evidence>
<evidence type="ECO:0000256" key="1">
    <source>
        <dbReference type="ARBA" id="ARBA00006271"/>
    </source>
</evidence>
<keyword evidence="5" id="KW-0469">Meiosis</keyword>
<organism evidence="8 9">
    <name type="scientific">Paramarasmius palmivorus</name>
    <dbReference type="NCBI Taxonomy" id="297713"/>
    <lineage>
        <taxon>Eukaryota</taxon>
        <taxon>Fungi</taxon>
        <taxon>Dikarya</taxon>
        <taxon>Basidiomycota</taxon>
        <taxon>Agaricomycotina</taxon>
        <taxon>Agaricomycetes</taxon>
        <taxon>Agaricomycetidae</taxon>
        <taxon>Agaricales</taxon>
        <taxon>Marasmiineae</taxon>
        <taxon>Marasmiaceae</taxon>
        <taxon>Paramarasmius</taxon>
    </lineage>
</organism>
<dbReference type="GO" id="GO:0140664">
    <property type="term" value="F:ATP-dependent DNA damage sensor activity"/>
    <property type="evidence" value="ECO:0007669"/>
    <property type="project" value="InterPro"/>
</dbReference>
<dbReference type="SMART" id="SM00534">
    <property type="entry name" value="MUTSac"/>
    <property type="match status" value="1"/>
</dbReference>
<dbReference type="GO" id="GO:0005524">
    <property type="term" value="F:ATP binding"/>
    <property type="evidence" value="ECO:0007669"/>
    <property type="project" value="UniProtKB-KW"/>
</dbReference>
<feature type="compositionally biased region" description="Polar residues" evidence="6">
    <location>
        <begin position="45"/>
        <end position="59"/>
    </location>
</feature>
<dbReference type="SMART" id="SM00533">
    <property type="entry name" value="MUTSd"/>
    <property type="match status" value="1"/>
</dbReference>
<accession>A0AAW0CRI1</accession>
<feature type="region of interest" description="Disordered" evidence="6">
    <location>
        <begin position="1"/>
        <end position="59"/>
    </location>
</feature>
<dbReference type="InterPro" id="IPR011184">
    <property type="entry name" value="DNA_mismatch_repair_Msh2"/>
</dbReference>
<gene>
    <name evidence="8" type="primary">MSH4</name>
    <name evidence="8" type="ORF">VNI00_009100</name>
</gene>
<evidence type="ECO:0000259" key="7">
    <source>
        <dbReference type="PROSITE" id="PS00486"/>
    </source>
</evidence>
<evidence type="ECO:0000313" key="9">
    <source>
        <dbReference type="Proteomes" id="UP001383192"/>
    </source>
</evidence>
<dbReference type="InterPro" id="IPR000432">
    <property type="entry name" value="DNA_mismatch_repair_MutS_C"/>
</dbReference>
<sequence>MSRPATARPMSKHIPSISSFSYANPDNNRPRTGQSRPATAGRPWTAQSRPTTARPQTAASTRYEGSYVIALLEGRGIAREVGMAAIDLDLGRVVLVQLADCQTYVKTLHQMHLHRPSMVLVPDTFLSASDRSYKKRYDNTTKSMLVELVQEEFPGVPIEPIPRKYWNEQSGLEFIQQLCVDDEERAGTILAASTKYYVLSATSALFKHAEIRQNIRFSSASLRIRYVPVDGTMMIDPETAKNLELVGNMTHKKSPHSLFGVLNHTYTPMATRLLRINILSPITVQSSIDARLDVVEELIQDQDLFNDVKNGLKSLSKMDFDKLIAALVSSEARPSTTAQGASARVLQMLNLRNIVRNLPLLQKGLEGSKSQLLRIVHEMLSDERLERIDTLIRSSLNEDGISAKHGIAATNAKVYAVKANYNRLLDVARETYKENVGDIYSLNNTLSEAHSLPLTLVYQETGFVFSLKKNDLEGELPKGFINATLKKGKWQFSSMELKKMNARMKDALDETLILSDQIIQELVAQILLDIGALYKASEAVALLDMLWGFAHTSVMRNYVRPEFTGTLAIKAGRHPILETVKSAGTLVPNDVYGDDSSLFQIIQGPNMSGKSTYLRQVALLVVMAMCGSFVPAEYASFRIHDALLTRLSNDDDLEKSLSTFASEMATSAMILGLATSKSLVLIDELGRGTSPREGVGISHAIAEGLIEQKDRRRDARRYHTLRFVDALARSITSISRVRLYLGLELARLADLPNDVLVEATRVANRLSELQTRHQEASESSKIATRRKALLRLRTQLTQAYEHSALPDRDLLDYIGRFQSDITKAFLYPAAQPTTADGSTLGSQ</sequence>
<evidence type="ECO:0000256" key="2">
    <source>
        <dbReference type="ARBA" id="ARBA00022741"/>
    </source>
</evidence>
<proteinExistence type="inferred from homology"/>
<dbReference type="SUPFAM" id="SSF52540">
    <property type="entry name" value="P-loop containing nucleoside triphosphate hydrolases"/>
    <property type="match status" value="1"/>
</dbReference>
<dbReference type="InterPro" id="IPR007696">
    <property type="entry name" value="DNA_mismatch_repair_MutS_core"/>
</dbReference>
<keyword evidence="3" id="KW-0067">ATP-binding</keyword>
<dbReference type="GO" id="GO:0006298">
    <property type="term" value="P:mismatch repair"/>
    <property type="evidence" value="ECO:0007669"/>
    <property type="project" value="InterPro"/>
</dbReference>
<dbReference type="InterPro" id="IPR045076">
    <property type="entry name" value="MutS"/>
</dbReference>
<dbReference type="Pfam" id="PF00488">
    <property type="entry name" value="MutS_V"/>
    <property type="match status" value="1"/>
</dbReference>
<dbReference type="GO" id="GO:0030983">
    <property type="term" value="F:mismatched DNA binding"/>
    <property type="evidence" value="ECO:0007669"/>
    <property type="project" value="InterPro"/>
</dbReference>
<reference evidence="8 9" key="1">
    <citation type="submission" date="2024-01" db="EMBL/GenBank/DDBJ databases">
        <title>A draft genome for a cacao thread blight-causing isolate of Paramarasmius palmivorus.</title>
        <authorList>
            <person name="Baruah I.K."/>
            <person name="Bukari Y."/>
            <person name="Amoako-Attah I."/>
            <person name="Meinhardt L.W."/>
            <person name="Bailey B.A."/>
            <person name="Cohen S.P."/>
        </authorList>
    </citation>
    <scope>NUCLEOTIDE SEQUENCE [LARGE SCALE GENOMIC DNA]</scope>
    <source>
        <strain evidence="8 9">GH-12</strain>
    </source>
</reference>
<dbReference type="AlphaFoldDB" id="A0AAW0CRI1"/>
<dbReference type="PIRSF" id="PIRSF005813">
    <property type="entry name" value="MSH2"/>
    <property type="match status" value="1"/>
</dbReference>
<dbReference type="InterPro" id="IPR027417">
    <property type="entry name" value="P-loop_NTPase"/>
</dbReference>
<dbReference type="InterPro" id="IPR036187">
    <property type="entry name" value="DNA_mismatch_repair_MutS_sf"/>
</dbReference>
<dbReference type="Gene3D" id="3.30.420.110">
    <property type="entry name" value="MutS, connector domain"/>
    <property type="match status" value="1"/>
</dbReference>
<keyword evidence="4" id="KW-0238">DNA-binding</keyword>